<evidence type="ECO:0000256" key="6">
    <source>
        <dbReference type="ARBA" id="ARBA00022777"/>
    </source>
</evidence>
<dbReference type="RefSeq" id="WP_165109232.1">
    <property type="nucleotide sequence ID" value="NZ_JAAKYA010000096.1"/>
</dbReference>
<evidence type="ECO:0000256" key="4">
    <source>
        <dbReference type="ARBA" id="ARBA00022679"/>
    </source>
</evidence>
<evidence type="ECO:0000256" key="9">
    <source>
        <dbReference type="HAMAP-Rule" id="MF_00061"/>
    </source>
</evidence>
<evidence type="ECO:0000313" key="13">
    <source>
        <dbReference type="Proteomes" id="UP000477311"/>
    </source>
</evidence>
<feature type="active site" evidence="9">
    <location>
        <position position="135"/>
    </location>
</feature>
<feature type="binding site" evidence="9">
    <location>
        <begin position="93"/>
        <end position="103"/>
    </location>
    <ligand>
        <name>ATP</name>
        <dbReference type="ChEBI" id="CHEBI:30616"/>
    </ligand>
</feature>
<evidence type="ECO:0000256" key="8">
    <source>
        <dbReference type="ARBA" id="ARBA00032554"/>
    </source>
</evidence>
<comment type="pathway">
    <text evidence="9">Isoprenoid biosynthesis; isopentenyl diphosphate biosynthesis via DXP pathway; isopentenyl diphosphate from 1-deoxy-D-xylulose 5-phosphate: step 3/6.</text>
</comment>
<dbReference type="InterPro" id="IPR006204">
    <property type="entry name" value="GHMP_kinase_N_dom"/>
</dbReference>
<keyword evidence="4 9" id="KW-0808">Transferase</keyword>
<evidence type="ECO:0000256" key="3">
    <source>
        <dbReference type="ARBA" id="ARBA00017473"/>
    </source>
</evidence>
<keyword evidence="5 9" id="KW-0547">Nucleotide-binding</keyword>
<comment type="caution">
    <text evidence="12">The sequence shown here is derived from an EMBL/GenBank/DDBJ whole genome shotgun (WGS) entry which is preliminary data.</text>
</comment>
<dbReference type="Gene3D" id="3.30.230.10">
    <property type="match status" value="1"/>
</dbReference>
<keyword evidence="13" id="KW-1185">Reference proteome</keyword>
<evidence type="ECO:0000256" key="2">
    <source>
        <dbReference type="ARBA" id="ARBA00012052"/>
    </source>
</evidence>
<dbReference type="HAMAP" id="MF_00061">
    <property type="entry name" value="IspE"/>
    <property type="match status" value="1"/>
</dbReference>
<dbReference type="EMBL" id="JAAKYA010000096">
    <property type="protein sequence ID" value="NGO40539.1"/>
    <property type="molecule type" value="Genomic_DNA"/>
</dbReference>
<name>A0A6M1RSS2_9BACT</name>
<dbReference type="InterPro" id="IPR013750">
    <property type="entry name" value="GHMP_kinase_C_dom"/>
</dbReference>
<evidence type="ECO:0000259" key="11">
    <source>
        <dbReference type="Pfam" id="PF08544"/>
    </source>
</evidence>
<comment type="function">
    <text evidence="9">Catalyzes the phosphorylation of the position 2 hydroxy group of 4-diphosphocytidyl-2C-methyl-D-erythritol.</text>
</comment>
<dbReference type="GO" id="GO:0016114">
    <property type="term" value="P:terpenoid biosynthetic process"/>
    <property type="evidence" value="ECO:0007669"/>
    <property type="project" value="UniProtKB-UniRule"/>
</dbReference>
<evidence type="ECO:0000256" key="7">
    <source>
        <dbReference type="ARBA" id="ARBA00022840"/>
    </source>
</evidence>
<comment type="similarity">
    <text evidence="1 9">Belongs to the GHMP kinase family. IspE subfamily.</text>
</comment>
<dbReference type="GO" id="GO:0050515">
    <property type="term" value="F:4-(cytidine 5'-diphospho)-2-C-methyl-D-erythritol kinase activity"/>
    <property type="evidence" value="ECO:0007669"/>
    <property type="project" value="UniProtKB-UniRule"/>
</dbReference>
<sequence length="293" mass="31507">MTCVRQSPAKVNLFLNVLGRRADGYHELETILHPLAVHDTLYFEPRPMGIQLTCNDPALPVDGRNLVWRAAERFFAAAGVRAGVRIHLEKRIPQGAGLGGGSANAAVTLRALNEMFERPLSDPALHELAAGLGSDVPFFLLDRPALATGRGECLEAQDWFPALRGCAFVVVHPGFGISTAWAYGQLARFPALLKGAPGRARQVLEALQGSDVRRAAAGFFNSFEGPAFEKFPVLELYCEFLRDRGALAARMTGSGSAVFALVRDLAAAEAMVEPLRSRFGAGLWTAAVPVVPC</sequence>
<keyword evidence="7 9" id="KW-0067">ATP-binding</keyword>
<evidence type="ECO:0000256" key="1">
    <source>
        <dbReference type="ARBA" id="ARBA00009684"/>
    </source>
</evidence>
<evidence type="ECO:0000313" key="12">
    <source>
        <dbReference type="EMBL" id="NGO40539.1"/>
    </source>
</evidence>
<dbReference type="NCBIfam" id="TIGR00154">
    <property type="entry name" value="ispE"/>
    <property type="match status" value="1"/>
</dbReference>
<feature type="active site" evidence="9">
    <location>
        <position position="10"/>
    </location>
</feature>
<dbReference type="SUPFAM" id="SSF54211">
    <property type="entry name" value="Ribosomal protein S5 domain 2-like"/>
    <property type="match status" value="1"/>
</dbReference>
<dbReference type="UniPathway" id="UPA00056">
    <property type="reaction ID" value="UER00094"/>
</dbReference>
<dbReference type="GO" id="GO:0005524">
    <property type="term" value="F:ATP binding"/>
    <property type="evidence" value="ECO:0007669"/>
    <property type="project" value="UniProtKB-UniRule"/>
</dbReference>
<accession>A0A6M1RSS2</accession>
<evidence type="ECO:0000259" key="10">
    <source>
        <dbReference type="Pfam" id="PF00288"/>
    </source>
</evidence>
<dbReference type="InterPro" id="IPR036554">
    <property type="entry name" value="GHMP_kinase_C_sf"/>
</dbReference>
<protein>
    <recommendedName>
        <fullName evidence="3 9">4-diphosphocytidyl-2-C-methyl-D-erythritol kinase</fullName>
        <shortName evidence="9">CMK</shortName>
        <ecNumber evidence="2 9">2.7.1.148</ecNumber>
    </recommendedName>
    <alternativeName>
        <fullName evidence="8 9">4-(cytidine-5'-diphospho)-2-C-methyl-D-erythritol kinase</fullName>
    </alternativeName>
</protein>
<feature type="domain" description="GHMP kinase N-terminal" evidence="10">
    <location>
        <begin position="65"/>
        <end position="141"/>
    </location>
</feature>
<gene>
    <name evidence="9 12" type="primary">ispE</name>
    <name evidence="12" type="ORF">G4L39_14215</name>
</gene>
<feature type="domain" description="GHMP kinase C-terminal" evidence="11">
    <location>
        <begin position="205"/>
        <end position="279"/>
    </location>
</feature>
<dbReference type="Proteomes" id="UP000477311">
    <property type="component" value="Unassembled WGS sequence"/>
</dbReference>
<dbReference type="InterPro" id="IPR004424">
    <property type="entry name" value="IspE"/>
</dbReference>
<dbReference type="PANTHER" id="PTHR43527:SF2">
    <property type="entry name" value="4-DIPHOSPHOCYTIDYL-2-C-METHYL-D-ERYTHRITOL KINASE, CHLOROPLASTIC"/>
    <property type="match status" value="1"/>
</dbReference>
<comment type="catalytic activity">
    <reaction evidence="9">
        <text>4-CDP-2-C-methyl-D-erythritol + ATP = 4-CDP-2-C-methyl-D-erythritol 2-phosphate + ADP + H(+)</text>
        <dbReference type="Rhea" id="RHEA:18437"/>
        <dbReference type="ChEBI" id="CHEBI:15378"/>
        <dbReference type="ChEBI" id="CHEBI:30616"/>
        <dbReference type="ChEBI" id="CHEBI:57823"/>
        <dbReference type="ChEBI" id="CHEBI:57919"/>
        <dbReference type="ChEBI" id="CHEBI:456216"/>
        <dbReference type="EC" id="2.7.1.148"/>
    </reaction>
</comment>
<dbReference type="InterPro" id="IPR014721">
    <property type="entry name" value="Ribsml_uS5_D2-typ_fold_subgr"/>
</dbReference>
<dbReference type="Pfam" id="PF00288">
    <property type="entry name" value="GHMP_kinases_N"/>
    <property type="match status" value="1"/>
</dbReference>
<dbReference type="Gene3D" id="3.30.70.890">
    <property type="entry name" value="GHMP kinase, C-terminal domain"/>
    <property type="match status" value="1"/>
</dbReference>
<dbReference type="AlphaFoldDB" id="A0A6M1RSS2"/>
<dbReference type="EC" id="2.7.1.148" evidence="2 9"/>
<dbReference type="GO" id="GO:0019288">
    <property type="term" value="P:isopentenyl diphosphate biosynthetic process, methylerythritol 4-phosphate pathway"/>
    <property type="evidence" value="ECO:0007669"/>
    <property type="project" value="UniProtKB-UniRule"/>
</dbReference>
<evidence type="ECO:0000256" key="5">
    <source>
        <dbReference type="ARBA" id="ARBA00022741"/>
    </source>
</evidence>
<dbReference type="PANTHER" id="PTHR43527">
    <property type="entry name" value="4-DIPHOSPHOCYTIDYL-2-C-METHYL-D-ERYTHRITOL KINASE, CHLOROPLASTIC"/>
    <property type="match status" value="1"/>
</dbReference>
<dbReference type="InterPro" id="IPR020568">
    <property type="entry name" value="Ribosomal_Su5_D2-typ_SF"/>
</dbReference>
<dbReference type="PIRSF" id="PIRSF010376">
    <property type="entry name" value="IspE"/>
    <property type="match status" value="1"/>
</dbReference>
<keyword evidence="6 9" id="KW-0418">Kinase</keyword>
<dbReference type="SUPFAM" id="SSF55060">
    <property type="entry name" value="GHMP Kinase, C-terminal domain"/>
    <property type="match status" value="1"/>
</dbReference>
<reference evidence="12 13" key="1">
    <citation type="submission" date="2020-02" db="EMBL/GenBank/DDBJ databases">
        <title>Draft genome sequence of Limisphaera ngatamarikiensis NGM72.4T, a thermophilic Verrucomicrobia grouped in subdivision 3.</title>
        <authorList>
            <person name="Carere C.R."/>
            <person name="Steen J."/>
            <person name="Hugenholtz P."/>
            <person name="Stott M.B."/>
        </authorList>
    </citation>
    <scope>NUCLEOTIDE SEQUENCE [LARGE SCALE GENOMIC DNA]</scope>
    <source>
        <strain evidence="12 13">NGM72.4</strain>
    </source>
</reference>
<dbReference type="Pfam" id="PF08544">
    <property type="entry name" value="GHMP_kinases_C"/>
    <property type="match status" value="1"/>
</dbReference>
<organism evidence="12 13">
    <name type="scientific">Limisphaera ngatamarikiensis</name>
    <dbReference type="NCBI Taxonomy" id="1324935"/>
    <lineage>
        <taxon>Bacteria</taxon>
        <taxon>Pseudomonadati</taxon>
        <taxon>Verrucomicrobiota</taxon>
        <taxon>Verrucomicrobiia</taxon>
        <taxon>Limisphaerales</taxon>
        <taxon>Limisphaeraceae</taxon>
        <taxon>Limisphaera</taxon>
    </lineage>
</organism>
<keyword evidence="9" id="KW-0414">Isoprene biosynthesis</keyword>
<proteinExistence type="inferred from homology"/>